<dbReference type="Pfam" id="PF03245">
    <property type="entry name" value="Phage_lysis"/>
    <property type="match status" value="1"/>
</dbReference>
<dbReference type="InterPro" id="IPR004929">
    <property type="entry name" value="I-spanin"/>
</dbReference>
<accession>A0A0T9LU27</accession>
<sequence>MNKILIAALISLSVGAGTAWWIEGMRWDTDVADLKLNHTTAMKAISDKALADTETHISTMKAFQKRLAELDKQHSEDLANAQAENNRMRDDVIAGTRRVRIATANLATCQLTKSEDSTTGSVGDGTTVELSQAAGRNILDIRSGIINDQAKLRYLQDYARSIQQKN</sequence>
<protein>
    <submittedName>
        <fullName evidence="1">Bacteriophage lysis protein</fullName>
    </submittedName>
</protein>
<name>A0A0T9LU27_YERIN</name>
<reference evidence="1 2" key="1">
    <citation type="submission" date="2015-03" db="EMBL/GenBank/DDBJ databases">
        <authorList>
            <person name="Murphy D."/>
        </authorList>
    </citation>
    <scope>NUCLEOTIDE SEQUENCE [LARGE SCALE GENOMIC DNA]</scope>
    <source>
        <strain evidence="1 2">BR165/97</strain>
    </source>
</reference>
<dbReference type="GO" id="GO:0044659">
    <property type="term" value="P:viral release from host cell by cytolysis"/>
    <property type="evidence" value="ECO:0007669"/>
    <property type="project" value="InterPro"/>
</dbReference>
<dbReference type="OrthoDB" id="6425055at2"/>
<dbReference type="Proteomes" id="UP000038750">
    <property type="component" value="Unassembled WGS sequence"/>
</dbReference>
<dbReference type="AlphaFoldDB" id="A0A0T9LU27"/>
<dbReference type="RefSeq" id="WP_050072844.1">
    <property type="nucleotide sequence ID" value="NZ_CPZJ01000003.1"/>
</dbReference>
<proteinExistence type="predicted"/>
<dbReference type="EMBL" id="CPZJ01000003">
    <property type="protein sequence ID" value="CNF24935.1"/>
    <property type="molecule type" value="Genomic_DNA"/>
</dbReference>
<evidence type="ECO:0000313" key="1">
    <source>
        <dbReference type="EMBL" id="CNF24935.1"/>
    </source>
</evidence>
<evidence type="ECO:0000313" key="2">
    <source>
        <dbReference type="Proteomes" id="UP000038750"/>
    </source>
</evidence>
<gene>
    <name evidence="1" type="ORF">ERS008530_00753</name>
</gene>
<organism evidence="1 2">
    <name type="scientific">Yersinia intermedia</name>
    <dbReference type="NCBI Taxonomy" id="631"/>
    <lineage>
        <taxon>Bacteria</taxon>
        <taxon>Pseudomonadati</taxon>
        <taxon>Pseudomonadota</taxon>
        <taxon>Gammaproteobacteria</taxon>
        <taxon>Enterobacterales</taxon>
        <taxon>Yersiniaceae</taxon>
        <taxon>Yersinia</taxon>
    </lineage>
</organism>